<evidence type="ECO:0000313" key="4">
    <source>
        <dbReference type="Proteomes" id="UP001596137"/>
    </source>
</evidence>
<comment type="caution">
    <text evidence="3">The sequence shown here is derived from an EMBL/GenBank/DDBJ whole genome shotgun (WGS) entry which is preliminary data.</text>
</comment>
<protein>
    <submittedName>
        <fullName evidence="3">ATP-binding protein</fullName>
    </submittedName>
</protein>
<keyword evidence="3" id="KW-0067">ATP-binding</keyword>
<proteinExistence type="predicted"/>
<evidence type="ECO:0000259" key="2">
    <source>
        <dbReference type="Pfam" id="PF13581"/>
    </source>
</evidence>
<dbReference type="RefSeq" id="WP_380761303.1">
    <property type="nucleotide sequence ID" value="NZ_JBHSRF010000082.1"/>
</dbReference>
<organism evidence="3 4">
    <name type="scientific">Sphaerisporangium aureirubrum</name>
    <dbReference type="NCBI Taxonomy" id="1544736"/>
    <lineage>
        <taxon>Bacteria</taxon>
        <taxon>Bacillati</taxon>
        <taxon>Actinomycetota</taxon>
        <taxon>Actinomycetes</taxon>
        <taxon>Streptosporangiales</taxon>
        <taxon>Streptosporangiaceae</taxon>
        <taxon>Sphaerisporangium</taxon>
    </lineage>
</organism>
<dbReference type="SUPFAM" id="SSF55874">
    <property type="entry name" value="ATPase domain of HSP90 chaperone/DNA topoisomerase II/histidine kinase"/>
    <property type="match status" value="1"/>
</dbReference>
<keyword evidence="1" id="KW-0418">Kinase</keyword>
<gene>
    <name evidence="3" type="ORF">ACFP1K_34270</name>
</gene>
<dbReference type="PANTHER" id="PTHR35526:SF3">
    <property type="entry name" value="ANTI-SIGMA-F FACTOR RSBW"/>
    <property type="match status" value="1"/>
</dbReference>
<sequence length="149" mass="15361">MCLTFRANRSSGGFLGVLPVRTAEWILSADAQSVCAARTLVREELGRWGTGGVVDDCCLIVSELVTNAIRHGGTAFALRLGSDGSWVYGEVFDAGDGLPCEVPDDLSATGGRGLVIVGALSDDWGVVPADGGGKTVWFVAGLGDGRMSA</sequence>
<dbReference type="EMBL" id="JBHSRF010000082">
    <property type="protein sequence ID" value="MFC6086278.1"/>
    <property type="molecule type" value="Genomic_DNA"/>
</dbReference>
<accession>A0ABW1NSD9</accession>
<dbReference type="CDD" id="cd16936">
    <property type="entry name" value="HATPase_RsbW-like"/>
    <property type="match status" value="1"/>
</dbReference>
<reference evidence="4" key="1">
    <citation type="journal article" date="2019" name="Int. J. Syst. Evol. Microbiol.">
        <title>The Global Catalogue of Microorganisms (GCM) 10K type strain sequencing project: providing services to taxonomists for standard genome sequencing and annotation.</title>
        <authorList>
            <consortium name="The Broad Institute Genomics Platform"/>
            <consortium name="The Broad Institute Genome Sequencing Center for Infectious Disease"/>
            <person name="Wu L."/>
            <person name="Ma J."/>
        </authorList>
    </citation>
    <scope>NUCLEOTIDE SEQUENCE [LARGE SCALE GENOMIC DNA]</scope>
    <source>
        <strain evidence="4">JCM 30346</strain>
    </source>
</reference>
<dbReference type="PANTHER" id="PTHR35526">
    <property type="entry name" value="ANTI-SIGMA-F FACTOR RSBW-RELATED"/>
    <property type="match status" value="1"/>
</dbReference>
<dbReference type="Pfam" id="PF13581">
    <property type="entry name" value="HATPase_c_2"/>
    <property type="match status" value="1"/>
</dbReference>
<dbReference type="Proteomes" id="UP001596137">
    <property type="component" value="Unassembled WGS sequence"/>
</dbReference>
<dbReference type="GO" id="GO:0005524">
    <property type="term" value="F:ATP binding"/>
    <property type="evidence" value="ECO:0007669"/>
    <property type="project" value="UniProtKB-KW"/>
</dbReference>
<dbReference type="InterPro" id="IPR050267">
    <property type="entry name" value="Anti-sigma-factor_SerPK"/>
</dbReference>
<keyword evidence="1" id="KW-0808">Transferase</keyword>
<dbReference type="InterPro" id="IPR036890">
    <property type="entry name" value="HATPase_C_sf"/>
</dbReference>
<keyword evidence="1" id="KW-0723">Serine/threonine-protein kinase</keyword>
<dbReference type="InterPro" id="IPR003594">
    <property type="entry name" value="HATPase_dom"/>
</dbReference>
<keyword evidence="3" id="KW-0547">Nucleotide-binding</keyword>
<dbReference type="Gene3D" id="3.30.565.10">
    <property type="entry name" value="Histidine kinase-like ATPase, C-terminal domain"/>
    <property type="match status" value="1"/>
</dbReference>
<evidence type="ECO:0000313" key="3">
    <source>
        <dbReference type="EMBL" id="MFC6086278.1"/>
    </source>
</evidence>
<feature type="domain" description="Histidine kinase/HSP90-like ATPase" evidence="2">
    <location>
        <begin position="28"/>
        <end position="138"/>
    </location>
</feature>
<keyword evidence="4" id="KW-1185">Reference proteome</keyword>
<evidence type="ECO:0000256" key="1">
    <source>
        <dbReference type="ARBA" id="ARBA00022527"/>
    </source>
</evidence>
<name>A0ABW1NSD9_9ACTN</name>